<dbReference type="Proteomes" id="UP000095287">
    <property type="component" value="Unplaced"/>
</dbReference>
<keyword evidence="2" id="KW-1185">Reference proteome</keyword>
<accession>A0A1I7YEA5</accession>
<evidence type="ECO:0000256" key="1">
    <source>
        <dbReference type="SAM" id="SignalP"/>
    </source>
</evidence>
<evidence type="ECO:0000313" key="2">
    <source>
        <dbReference type="Proteomes" id="UP000095287"/>
    </source>
</evidence>
<sequence>MLPSAVVCLFLAAFVWAAPLAKHSGTLCAPRPKGIFPYDFENPERMQAIGETLTILNMLVNHRFSEFFSTLTDEEKQSAKWVLLGASKPEQRDALGTEAKNYLNQIDEYLPSVDSPHFREDMFNRIARFNALSAEAKADLSEKFDKHTKMIKVCAFYLKLDSFLDQLDLKRFLSEKVQYTMDVPKLFGKQDKRSLFIIPHIQRLQAFLDGMIYTRKLVIHPILLDLVKNLTDADKKAIDDYMVVVDPPRRETTANLDDLSTAVKNLYQDIHNYIDIPSFLDPTTEKFAEQAHKIIMKHDALSAEDKAQFQKAFPARAGHIEGLRLYFKLDSFLDSSASHKREMEAAKSLRLSLYSSIC</sequence>
<feature type="chain" id="PRO_5009312137" evidence="1">
    <location>
        <begin position="18"/>
        <end position="358"/>
    </location>
</feature>
<name>A0A1I7YEA5_9BILA</name>
<evidence type="ECO:0000313" key="3">
    <source>
        <dbReference type="WBParaSite" id="L893_g15487.t1"/>
    </source>
</evidence>
<keyword evidence="1" id="KW-0732">Signal</keyword>
<proteinExistence type="predicted"/>
<organism evidence="2 3">
    <name type="scientific">Steinernema glaseri</name>
    <dbReference type="NCBI Taxonomy" id="37863"/>
    <lineage>
        <taxon>Eukaryota</taxon>
        <taxon>Metazoa</taxon>
        <taxon>Ecdysozoa</taxon>
        <taxon>Nematoda</taxon>
        <taxon>Chromadorea</taxon>
        <taxon>Rhabditida</taxon>
        <taxon>Tylenchina</taxon>
        <taxon>Panagrolaimomorpha</taxon>
        <taxon>Strongyloidoidea</taxon>
        <taxon>Steinernematidae</taxon>
        <taxon>Steinernema</taxon>
    </lineage>
</organism>
<dbReference type="WBParaSite" id="L893_g15487.t1">
    <property type="protein sequence ID" value="L893_g15487.t1"/>
    <property type="gene ID" value="L893_g15487"/>
</dbReference>
<protein>
    <submittedName>
        <fullName evidence="3">Sorting nexin-14</fullName>
    </submittedName>
</protein>
<reference evidence="3" key="1">
    <citation type="submission" date="2016-11" db="UniProtKB">
        <authorList>
            <consortium name="WormBaseParasite"/>
        </authorList>
    </citation>
    <scope>IDENTIFICATION</scope>
</reference>
<dbReference type="AlphaFoldDB" id="A0A1I7YEA5"/>
<feature type="signal peptide" evidence="1">
    <location>
        <begin position="1"/>
        <end position="17"/>
    </location>
</feature>